<protein>
    <recommendedName>
        <fullName evidence="4">Secreted protein</fullName>
    </recommendedName>
</protein>
<organism evidence="2 3">
    <name type="scientific">Colletotrichum navitas</name>
    <dbReference type="NCBI Taxonomy" id="681940"/>
    <lineage>
        <taxon>Eukaryota</taxon>
        <taxon>Fungi</taxon>
        <taxon>Dikarya</taxon>
        <taxon>Ascomycota</taxon>
        <taxon>Pezizomycotina</taxon>
        <taxon>Sordariomycetes</taxon>
        <taxon>Hypocreomycetidae</taxon>
        <taxon>Glomerellales</taxon>
        <taxon>Glomerellaceae</taxon>
        <taxon>Colletotrichum</taxon>
        <taxon>Colletotrichum graminicola species complex</taxon>
    </lineage>
</organism>
<dbReference type="GeneID" id="85436936"/>
<sequence length="105" mass="12046">MQNGSPLCLVLLCLLDCLRRSGSLLPVGLIHATKPLDWVAHIFRMVTCLKLFYLIPPLPCTALHCSSCSTRTRWFYTPLSKKSPCRFLVCCLECWPLPRRERLLL</sequence>
<dbReference type="EMBL" id="JAHLJV010000007">
    <property type="protein sequence ID" value="KAK1597794.1"/>
    <property type="molecule type" value="Genomic_DNA"/>
</dbReference>
<name>A0AAD8QB78_9PEZI</name>
<dbReference type="AlphaFoldDB" id="A0AAD8QB78"/>
<evidence type="ECO:0000256" key="1">
    <source>
        <dbReference type="SAM" id="SignalP"/>
    </source>
</evidence>
<dbReference type="Proteomes" id="UP001230504">
    <property type="component" value="Unassembled WGS sequence"/>
</dbReference>
<comment type="caution">
    <text evidence="2">The sequence shown here is derived from an EMBL/GenBank/DDBJ whole genome shotgun (WGS) entry which is preliminary data.</text>
</comment>
<keyword evidence="3" id="KW-1185">Reference proteome</keyword>
<evidence type="ECO:0000313" key="3">
    <source>
        <dbReference type="Proteomes" id="UP001230504"/>
    </source>
</evidence>
<reference evidence="2" key="1">
    <citation type="submission" date="2021-06" db="EMBL/GenBank/DDBJ databases">
        <title>Comparative genomics, transcriptomics and evolutionary studies reveal genomic signatures of adaptation to plant cell wall in hemibiotrophic fungi.</title>
        <authorList>
            <consortium name="DOE Joint Genome Institute"/>
            <person name="Baroncelli R."/>
            <person name="Diaz J.F."/>
            <person name="Benocci T."/>
            <person name="Peng M."/>
            <person name="Battaglia E."/>
            <person name="Haridas S."/>
            <person name="Andreopoulos W."/>
            <person name="Labutti K."/>
            <person name="Pangilinan J."/>
            <person name="Floch G.L."/>
            <person name="Makela M.R."/>
            <person name="Henrissat B."/>
            <person name="Grigoriev I.V."/>
            <person name="Crouch J.A."/>
            <person name="De Vries R.P."/>
            <person name="Sukno S.A."/>
            <person name="Thon M.R."/>
        </authorList>
    </citation>
    <scope>NUCLEOTIDE SEQUENCE</scope>
    <source>
        <strain evidence="2">CBS 125086</strain>
    </source>
</reference>
<gene>
    <name evidence="2" type="ORF">LY79DRAFT_356589</name>
</gene>
<evidence type="ECO:0008006" key="4">
    <source>
        <dbReference type="Google" id="ProtNLM"/>
    </source>
</evidence>
<evidence type="ECO:0000313" key="2">
    <source>
        <dbReference type="EMBL" id="KAK1597794.1"/>
    </source>
</evidence>
<feature type="chain" id="PRO_5042215165" description="Secreted protein" evidence="1">
    <location>
        <begin position="24"/>
        <end position="105"/>
    </location>
</feature>
<proteinExistence type="predicted"/>
<accession>A0AAD8QB78</accession>
<keyword evidence="1" id="KW-0732">Signal</keyword>
<dbReference type="RefSeq" id="XP_060418566.1">
    <property type="nucleotide sequence ID" value="XM_060552696.1"/>
</dbReference>
<feature type="signal peptide" evidence="1">
    <location>
        <begin position="1"/>
        <end position="23"/>
    </location>
</feature>